<proteinExistence type="predicted"/>
<reference evidence="2" key="1">
    <citation type="journal article" date="2017" name="MBio">
        <title>Type VI secretion-mediated competition in the bee gut microbiome.</title>
        <authorList>
            <person name="Steele M.I."/>
            <person name="Kwong W.K."/>
            <person name="Powell J.E."/>
            <person name="Whiteley M."/>
            <person name="Moran N.A."/>
        </authorList>
    </citation>
    <scope>NUCLEOTIDE SEQUENCE [LARGE SCALE GENOMIC DNA]</scope>
    <source>
        <strain evidence="2">WkB273</strain>
    </source>
</reference>
<dbReference type="Proteomes" id="UP000230202">
    <property type="component" value="Unassembled WGS sequence"/>
</dbReference>
<dbReference type="AlphaFoldDB" id="A0A2N9X4W2"/>
<comment type="caution">
    <text evidence="2">The sequence shown here is derived from an EMBL/GenBank/DDBJ whole genome shotgun (WGS) entry which is preliminary data.</text>
</comment>
<protein>
    <submittedName>
        <fullName evidence="2">Uncharacterized protein</fullName>
    </submittedName>
</protein>
<accession>A0A2N9X4W2</accession>
<gene>
    <name evidence="2" type="ORF">BHC54_06575</name>
</gene>
<evidence type="ECO:0000313" key="2">
    <source>
        <dbReference type="EMBL" id="PIT38215.1"/>
    </source>
</evidence>
<feature type="region of interest" description="Disordered" evidence="1">
    <location>
        <begin position="1"/>
        <end position="47"/>
    </location>
</feature>
<dbReference type="EMBL" id="MEIL01000029">
    <property type="protein sequence ID" value="PIT38215.1"/>
    <property type="molecule type" value="Genomic_DNA"/>
</dbReference>
<evidence type="ECO:0000256" key="1">
    <source>
        <dbReference type="SAM" id="MobiDB-lite"/>
    </source>
</evidence>
<sequence length="110" mass="12648">MAGHRAAIGAPETLMAGQFKLRPNPKNYQRSLPNNRPSRHPTTSNKQCRRIKLKINSNAFSNIKLNAGNQISMNLRFLGLDYDQENNLSYNYFRDNDEKMGKAIQKDRSH</sequence>
<feature type="compositionally biased region" description="Polar residues" evidence="1">
    <location>
        <begin position="26"/>
        <end position="46"/>
    </location>
</feature>
<name>A0A2N9X4W2_9NEIS</name>
<keyword evidence="3" id="KW-1185">Reference proteome</keyword>
<organism evidence="2 3">
    <name type="scientific">Snodgrassella alvi</name>
    <dbReference type="NCBI Taxonomy" id="1196083"/>
    <lineage>
        <taxon>Bacteria</taxon>
        <taxon>Pseudomonadati</taxon>
        <taxon>Pseudomonadota</taxon>
        <taxon>Betaproteobacteria</taxon>
        <taxon>Neisseriales</taxon>
        <taxon>Neisseriaceae</taxon>
        <taxon>Snodgrassella</taxon>
    </lineage>
</organism>
<evidence type="ECO:0000313" key="3">
    <source>
        <dbReference type="Proteomes" id="UP000230202"/>
    </source>
</evidence>